<protein>
    <submittedName>
        <fullName evidence="4">Amino acid ABC transporter substrate-binding protein</fullName>
    </submittedName>
</protein>
<name>A0ABX0LC09_9NEIS</name>
<reference evidence="4 5" key="1">
    <citation type="submission" date="2020-03" db="EMBL/GenBank/DDBJ databases">
        <title>Draft genome sequence of environmentally isolated cultures.</title>
        <authorList>
            <person name="Wilson H.S."/>
            <person name="De Leon M.E."/>
        </authorList>
    </citation>
    <scope>NUCLEOTIDE SEQUENCE [LARGE SCALE GENOMIC DNA]</scope>
    <source>
        <strain evidence="4 5">HSC-31F16</strain>
    </source>
</reference>
<evidence type="ECO:0000313" key="4">
    <source>
        <dbReference type="EMBL" id="NHR08461.1"/>
    </source>
</evidence>
<dbReference type="Proteomes" id="UP001515641">
    <property type="component" value="Unassembled WGS sequence"/>
</dbReference>
<dbReference type="PANTHER" id="PTHR35936">
    <property type="entry name" value="MEMBRANE-BOUND LYTIC MUREIN TRANSGLYCOSYLASE F"/>
    <property type="match status" value="1"/>
</dbReference>
<dbReference type="EMBL" id="JAAOMA010000062">
    <property type="protein sequence ID" value="NHR08461.1"/>
    <property type="molecule type" value="Genomic_DNA"/>
</dbReference>
<accession>A0ABX0LC09</accession>
<dbReference type="SMART" id="SM00062">
    <property type="entry name" value="PBPb"/>
    <property type="match status" value="1"/>
</dbReference>
<dbReference type="Pfam" id="PF00497">
    <property type="entry name" value="SBP_bac_3"/>
    <property type="match status" value="1"/>
</dbReference>
<evidence type="ECO:0000313" key="5">
    <source>
        <dbReference type="Proteomes" id="UP001515641"/>
    </source>
</evidence>
<dbReference type="Gene3D" id="3.40.190.10">
    <property type="entry name" value="Periplasmic binding protein-like II"/>
    <property type="match status" value="2"/>
</dbReference>
<keyword evidence="5" id="KW-1185">Reference proteome</keyword>
<dbReference type="RefSeq" id="WP_166454105.1">
    <property type="nucleotide sequence ID" value="NZ_JAAOMA010000062.1"/>
</dbReference>
<evidence type="ECO:0000256" key="1">
    <source>
        <dbReference type="ARBA" id="ARBA00022729"/>
    </source>
</evidence>
<comment type="caution">
    <text evidence="4">The sequence shown here is derived from an EMBL/GenBank/DDBJ whole genome shotgun (WGS) entry which is preliminary data.</text>
</comment>
<gene>
    <name evidence="4" type="ORF">HA052_25040</name>
</gene>
<feature type="chain" id="PRO_5046010553" evidence="2">
    <location>
        <begin position="21"/>
        <end position="262"/>
    </location>
</feature>
<evidence type="ECO:0000256" key="2">
    <source>
        <dbReference type="SAM" id="SignalP"/>
    </source>
</evidence>
<dbReference type="InterPro" id="IPR001638">
    <property type="entry name" value="Solute-binding_3/MltF_N"/>
</dbReference>
<feature type="domain" description="Solute-binding protein family 3/N-terminal" evidence="3">
    <location>
        <begin position="25"/>
        <end position="262"/>
    </location>
</feature>
<proteinExistence type="predicted"/>
<dbReference type="SUPFAM" id="SSF53850">
    <property type="entry name" value="Periplasmic binding protein-like II"/>
    <property type="match status" value="1"/>
</dbReference>
<feature type="signal peptide" evidence="2">
    <location>
        <begin position="1"/>
        <end position="20"/>
    </location>
</feature>
<keyword evidence="1 2" id="KW-0732">Signal</keyword>
<evidence type="ECO:0000259" key="3">
    <source>
        <dbReference type="SMART" id="SM00062"/>
    </source>
</evidence>
<organism evidence="4 5">
    <name type="scientific">Chromobacterium fluminis</name>
    <dbReference type="NCBI Taxonomy" id="3044269"/>
    <lineage>
        <taxon>Bacteria</taxon>
        <taxon>Pseudomonadati</taxon>
        <taxon>Pseudomonadota</taxon>
        <taxon>Betaproteobacteria</taxon>
        <taxon>Neisseriales</taxon>
        <taxon>Chromobacteriaceae</taxon>
        <taxon>Chromobacterium</taxon>
    </lineage>
</organism>
<sequence>MASKVIGLFLTVWFPVQAFALDASMVQICDDGEEWPPFTYYQRVEGKPSRTITGFSVDVIRSILNKHRIPFTITLLPWKRCLGSVENGETYAMALSVSKNPDREKKYLFSTAYYKTHYYVFYSKAKFQKGLGLKSQADLNNFRLGGVKGYAYSALSFIDKSKMILANSYPDLVRMMKAGRLDVFAEDYEVMAGMASIGVLNVIDDDEIGRVPLPGMGGNPFHMIFSRVNPRGVELLNLVNSELEIMRQSGELSRMLAIYVKQ</sequence>
<dbReference type="PANTHER" id="PTHR35936:SF25">
    <property type="entry name" value="ABC TRANSPORTER SUBSTRATE-BINDING PROTEIN"/>
    <property type="match status" value="1"/>
</dbReference>